<dbReference type="InterPro" id="IPR042104">
    <property type="entry name" value="PKS_dehydratase_sf"/>
</dbReference>
<dbReference type="Pfam" id="PF14765">
    <property type="entry name" value="PS-DH"/>
    <property type="match status" value="1"/>
</dbReference>
<dbReference type="InterPro" id="IPR049551">
    <property type="entry name" value="PKS_DH_C"/>
</dbReference>
<reference evidence="4" key="1">
    <citation type="submission" date="2023-07" db="EMBL/GenBank/DDBJ databases">
        <authorList>
            <person name="Pelsma A.J. K."/>
        </authorList>
    </citation>
    <scope>NUCLEOTIDE SEQUENCE</scope>
</reference>
<dbReference type="GO" id="GO:0008897">
    <property type="term" value="F:holo-[acyl-carrier-protein] synthase activity"/>
    <property type="evidence" value="ECO:0007669"/>
    <property type="project" value="InterPro"/>
</dbReference>
<evidence type="ECO:0008006" key="5">
    <source>
        <dbReference type="Google" id="ProtNLM"/>
    </source>
</evidence>
<dbReference type="Pfam" id="PF01648">
    <property type="entry name" value="ACPS"/>
    <property type="match status" value="1"/>
</dbReference>
<dbReference type="InterPro" id="IPR037143">
    <property type="entry name" value="4-PPantetheinyl_Trfase_dom_sf"/>
</dbReference>
<sequence>MDETFSAASASPDHSGLPAGNATPLVSRVFEAQQQAEVFGSLDVDDLADVAESDEITISIDAEDQALPFLGRIRLYEPGKAISCDRELSLREDLYLIDHAFVYAPDVKPLSSCLPVLPMTMSLEAMAEVAACLAPGDGLLGFENVTATRWIELDDTDAITLNLTAKFMSREPSTGVTRLKASISTASQTAPAIQATVLFGPEFQNELTFEVSSLENARSFPRTGEQLYAERHMFHGPSFHCLHGEMVIGDNGALGELAVLPSEQLFNSTRSPQLLACPTLLDAVGQLMGVWALAHERFVFPIGLGRLELYSPTPPVGTLAPVRIEITDYQGKMLQANVEIQDGQGGVWMRIAGWRGWKFKWPERIVNFRRLPQRFLLSGVAPGVNLVPDSVFMTLSDGDLQGFDPTLLARYCLNEDEMQRYRELKRFPQRQRQWLLGRVVVKDAIRVWVSQKTLSEDFLHPADVCLSVESGSGRPCVTARPGDIAPRISIAHCEDRAVAVAQSEDVGVDIERIAKRDAATVEAFVSNSERILIDLFSAEEFDVCCTRLWCSKEAVAKLLGVGVGSQLRALEMTQVERSGKVFLKHLASSQSFEVQTVRDEDFIIAYATLSKAVTAQNGPSKEESVS</sequence>
<protein>
    <recommendedName>
        <fullName evidence="5">4'-phosphopantetheinyl transferase superfamily protein</fullName>
    </recommendedName>
</protein>
<evidence type="ECO:0000259" key="3">
    <source>
        <dbReference type="Pfam" id="PF14765"/>
    </source>
</evidence>
<dbReference type="AlphaFoldDB" id="A0AA48M2U9"/>
<gene>
    <name evidence="4" type="ORF">AMST5_02481</name>
</gene>
<proteinExistence type="predicted"/>
<evidence type="ECO:0000313" key="4">
    <source>
        <dbReference type="EMBL" id="CAJ0873132.1"/>
    </source>
</evidence>
<feature type="domain" description="4'-phosphopantetheinyl transferase" evidence="2">
    <location>
        <begin position="506"/>
        <end position="607"/>
    </location>
</feature>
<keyword evidence="1" id="KW-0808">Transferase</keyword>
<dbReference type="EMBL" id="OY288114">
    <property type="protein sequence ID" value="CAJ0873132.1"/>
    <property type="molecule type" value="Genomic_DNA"/>
</dbReference>
<dbReference type="GO" id="GO:0000287">
    <property type="term" value="F:magnesium ion binding"/>
    <property type="evidence" value="ECO:0007669"/>
    <property type="project" value="InterPro"/>
</dbReference>
<dbReference type="Gene3D" id="3.90.470.20">
    <property type="entry name" value="4'-phosphopantetheinyl transferase domain"/>
    <property type="match status" value="2"/>
</dbReference>
<feature type="domain" description="Polyketide synthase dehydratase" evidence="3">
    <location>
        <begin position="227"/>
        <end position="354"/>
    </location>
</feature>
<accession>A0AA48M2U9</accession>
<dbReference type="Gene3D" id="3.10.129.110">
    <property type="entry name" value="Polyketide synthase dehydratase"/>
    <property type="match status" value="1"/>
</dbReference>
<dbReference type="SUPFAM" id="SSF56214">
    <property type="entry name" value="4'-phosphopantetheinyl transferase"/>
    <property type="match status" value="2"/>
</dbReference>
<evidence type="ECO:0000259" key="2">
    <source>
        <dbReference type="Pfam" id="PF01648"/>
    </source>
</evidence>
<evidence type="ECO:0000256" key="1">
    <source>
        <dbReference type="ARBA" id="ARBA00022679"/>
    </source>
</evidence>
<name>A0AA48M2U9_9ZZZZ</name>
<organism evidence="4">
    <name type="scientific">freshwater sediment metagenome</name>
    <dbReference type="NCBI Taxonomy" id="556182"/>
    <lineage>
        <taxon>unclassified sequences</taxon>
        <taxon>metagenomes</taxon>
        <taxon>ecological metagenomes</taxon>
    </lineage>
</organism>
<dbReference type="InterPro" id="IPR008278">
    <property type="entry name" value="4-PPantetheinyl_Trfase_dom"/>
</dbReference>